<reference evidence="2 3" key="1">
    <citation type="journal article" date="2020" name="ISME J.">
        <title>Uncovering the hidden diversity of litter-decomposition mechanisms in mushroom-forming fungi.</title>
        <authorList>
            <person name="Floudas D."/>
            <person name="Bentzer J."/>
            <person name="Ahren D."/>
            <person name="Johansson T."/>
            <person name="Persson P."/>
            <person name="Tunlid A."/>
        </authorList>
    </citation>
    <scope>NUCLEOTIDE SEQUENCE [LARGE SCALE GENOMIC DNA]</scope>
    <source>
        <strain evidence="2 3">CBS 406.79</strain>
    </source>
</reference>
<proteinExistence type="predicted"/>
<feature type="region of interest" description="Disordered" evidence="1">
    <location>
        <begin position="457"/>
        <end position="480"/>
    </location>
</feature>
<dbReference type="Gene3D" id="3.80.10.10">
    <property type="entry name" value="Ribonuclease Inhibitor"/>
    <property type="match status" value="1"/>
</dbReference>
<evidence type="ECO:0000256" key="1">
    <source>
        <dbReference type="SAM" id="MobiDB-lite"/>
    </source>
</evidence>
<dbReference type="SUPFAM" id="SSF52047">
    <property type="entry name" value="RNI-like"/>
    <property type="match status" value="1"/>
</dbReference>
<evidence type="ECO:0008006" key="4">
    <source>
        <dbReference type="Google" id="ProtNLM"/>
    </source>
</evidence>
<keyword evidence="3" id="KW-1185">Reference proteome</keyword>
<dbReference type="OrthoDB" id="3038402at2759"/>
<sequence>MVDQFDKLPNEMLLAIFMIGLRDALSSYGTDFRPSSVLYPWLVSTVCRRWRNIACSSTEMWTCIHLSDDRLRFLPFFLERSGQQPIHLILRFLNSEPAEVVGEFSLLLSSEIYRVRSFELDLRLPCYSLPKFFTMLSAHPASNLTSLNVRCSPDYHAWDCVEAGDHPVIVKGTNSLQSLVLKGICLRASPPLVGLTHLEIHAFRPSITQFRDLFQSNPTLSSLCLPRFLKTDSWDGEQSPVTASSLRSLSVGLKTHWGTGRCECALASLKMDNLEYLEIIDLSGDICSHFSRENGLQNVRKLRLCHYQSDSDVLDTGLWTALSAVTHIELDNTVGFYNVIRATPGREDSTVYYFPKLTCLSFLDADGDCAQLLSSDEWAQVIGSRGATSLKKLELPLEVQDITHPFAAAMREAAMTELVFINSDSDVLRLAHYSSNTEPDDDDYWREGNYSDFEEEFEEWYPEDSDDFEDEEEEDIYEPW</sequence>
<dbReference type="AlphaFoldDB" id="A0A8H5M9B5"/>
<dbReference type="EMBL" id="JAACJN010000040">
    <property type="protein sequence ID" value="KAF5385494.1"/>
    <property type="molecule type" value="Genomic_DNA"/>
</dbReference>
<evidence type="ECO:0000313" key="2">
    <source>
        <dbReference type="EMBL" id="KAF5385494.1"/>
    </source>
</evidence>
<dbReference type="Proteomes" id="UP000518752">
    <property type="component" value="Unassembled WGS sequence"/>
</dbReference>
<gene>
    <name evidence="2" type="ORF">D9757_005336</name>
</gene>
<name>A0A8H5M9B5_9AGAR</name>
<protein>
    <recommendedName>
        <fullName evidence="4">F-box domain-containing protein</fullName>
    </recommendedName>
</protein>
<evidence type="ECO:0000313" key="3">
    <source>
        <dbReference type="Proteomes" id="UP000518752"/>
    </source>
</evidence>
<dbReference type="InterPro" id="IPR032675">
    <property type="entry name" value="LRR_dom_sf"/>
</dbReference>
<organism evidence="2 3">
    <name type="scientific">Collybiopsis confluens</name>
    <dbReference type="NCBI Taxonomy" id="2823264"/>
    <lineage>
        <taxon>Eukaryota</taxon>
        <taxon>Fungi</taxon>
        <taxon>Dikarya</taxon>
        <taxon>Basidiomycota</taxon>
        <taxon>Agaricomycotina</taxon>
        <taxon>Agaricomycetes</taxon>
        <taxon>Agaricomycetidae</taxon>
        <taxon>Agaricales</taxon>
        <taxon>Marasmiineae</taxon>
        <taxon>Omphalotaceae</taxon>
        <taxon>Collybiopsis</taxon>
    </lineage>
</organism>
<accession>A0A8H5M9B5</accession>
<comment type="caution">
    <text evidence="2">The sequence shown here is derived from an EMBL/GenBank/DDBJ whole genome shotgun (WGS) entry which is preliminary data.</text>
</comment>